<accession>A0A401W156</accession>
<evidence type="ECO:0000259" key="5">
    <source>
        <dbReference type="Pfam" id="PF01494"/>
    </source>
</evidence>
<dbReference type="Pfam" id="PF01494">
    <property type="entry name" value="FAD_binding_3"/>
    <property type="match status" value="1"/>
</dbReference>
<dbReference type="PANTHER" id="PTHR43004">
    <property type="entry name" value="TRK SYSTEM POTASSIUM UPTAKE PROTEIN"/>
    <property type="match status" value="1"/>
</dbReference>
<dbReference type="EMBL" id="BHZD01000001">
    <property type="protein sequence ID" value="GCD43100.1"/>
    <property type="molecule type" value="Genomic_DNA"/>
</dbReference>
<dbReference type="GO" id="GO:0071949">
    <property type="term" value="F:FAD binding"/>
    <property type="evidence" value="ECO:0007669"/>
    <property type="project" value="InterPro"/>
</dbReference>
<evidence type="ECO:0000256" key="3">
    <source>
        <dbReference type="ARBA" id="ARBA00022630"/>
    </source>
</evidence>
<comment type="cofactor">
    <cofactor evidence="1">
        <name>FAD</name>
        <dbReference type="ChEBI" id="CHEBI:57692"/>
    </cofactor>
</comment>
<dbReference type="InterPro" id="IPR036188">
    <property type="entry name" value="FAD/NAD-bd_sf"/>
</dbReference>
<dbReference type="Proteomes" id="UP000286746">
    <property type="component" value="Unassembled WGS sequence"/>
</dbReference>
<evidence type="ECO:0000313" key="6">
    <source>
        <dbReference type="EMBL" id="GCD43100.1"/>
    </source>
</evidence>
<evidence type="ECO:0000313" key="7">
    <source>
        <dbReference type="Proteomes" id="UP000286746"/>
    </source>
</evidence>
<dbReference type="Gene3D" id="3.40.30.120">
    <property type="match status" value="1"/>
</dbReference>
<dbReference type="InterPro" id="IPR002938">
    <property type="entry name" value="FAD-bd"/>
</dbReference>
<organism evidence="6 7">
    <name type="scientific">Streptomyces paromomycinus</name>
    <name type="common">Streptomyces rimosus subsp. paromomycinus</name>
    <dbReference type="NCBI Taxonomy" id="92743"/>
    <lineage>
        <taxon>Bacteria</taxon>
        <taxon>Bacillati</taxon>
        <taxon>Actinomycetota</taxon>
        <taxon>Actinomycetes</taxon>
        <taxon>Kitasatosporales</taxon>
        <taxon>Streptomycetaceae</taxon>
        <taxon>Streptomyces</taxon>
    </lineage>
</organism>
<evidence type="ECO:0000256" key="1">
    <source>
        <dbReference type="ARBA" id="ARBA00001974"/>
    </source>
</evidence>
<reference evidence="6 7" key="1">
    <citation type="submission" date="2018-11" db="EMBL/GenBank/DDBJ databases">
        <title>Whole genome sequence of Streptomyces paromomycinus NBRC 15454(T).</title>
        <authorList>
            <person name="Komaki H."/>
            <person name="Tamura T."/>
        </authorList>
    </citation>
    <scope>NUCLEOTIDE SEQUENCE [LARGE SCALE GENOMIC DNA]</scope>
    <source>
        <strain evidence="6 7">NBRC 15454</strain>
    </source>
</reference>
<dbReference type="AlphaFoldDB" id="A0A401W156"/>
<dbReference type="RefSeq" id="WP_125054311.1">
    <property type="nucleotide sequence ID" value="NZ_BHZD01000001.1"/>
</dbReference>
<dbReference type="Gene3D" id="3.50.50.60">
    <property type="entry name" value="FAD/NAD(P)-binding domain"/>
    <property type="match status" value="1"/>
</dbReference>
<keyword evidence="3" id="KW-0285">Flavoprotein</keyword>
<dbReference type="InterPro" id="IPR036249">
    <property type="entry name" value="Thioredoxin-like_sf"/>
</dbReference>
<keyword evidence="4" id="KW-0274">FAD</keyword>
<dbReference type="PRINTS" id="PR00420">
    <property type="entry name" value="RNGMNOXGNASE"/>
</dbReference>
<comment type="similarity">
    <text evidence="2">Belongs to the PheA/TfdB FAD monooxygenase family.</text>
</comment>
<dbReference type="PANTHER" id="PTHR43004:SF19">
    <property type="entry name" value="BINDING MONOOXYGENASE, PUTATIVE (JCVI)-RELATED"/>
    <property type="match status" value="1"/>
</dbReference>
<dbReference type="SUPFAM" id="SSF52833">
    <property type="entry name" value="Thioredoxin-like"/>
    <property type="match status" value="1"/>
</dbReference>
<dbReference type="InterPro" id="IPR050641">
    <property type="entry name" value="RIFMO-like"/>
</dbReference>
<evidence type="ECO:0000256" key="4">
    <source>
        <dbReference type="ARBA" id="ARBA00022827"/>
    </source>
</evidence>
<dbReference type="SUPFAM" id="SSF51905">
    <property type="entry name" value="FAD/NAD(P)-binding domain"/>
    <property type="match status" value="1"/>
</dbReference>
<protein>
    <submittedName>
        <fullName evidence="6">3-(3-hydroxyphenyl)propionate hydroxylase</fullName>
    </submittedName>
</protein>
<dbReference type="Gene3D" id="3.30.70.2450">
    <property type="match status" value="1"/>
</dbReference>
<name>A0A401W156_STREY</name>
<dbReference type="GO" id="GO:0016709">
    <property type="term" value="F:oxidoreductase activity, acting on paired donors, with incorporation or reduction of molecular oxygen, NAD(P)H as one donor, and incorporation of one atom of oxygen"/>
    <property type="evidence" value="ECO:0007669"/>
    <property type="project" value="UniProtKB-ARBA"/>
</dbReference>
<dbReference type="NCBIfam" id="NF004832">
    <property type="entry name" value="PRK06184.1"/>
    <property type="match status" value="1"/>
</dbReference>
<feature type="domain" description="FAD-binding" evidence="5">
    <location>
        <begin position="2"/>
        <end position="328"/>
    </location>
</feature>
<gene>
    <name evidence="6" type="primary">mhpA_2</name>
    <name evidence="6" type="ORF">GKJPGBOP_02777</name>
</gene>
<proteinExistence type="inferred from homology"/>
<evidence type="ECO:0000256" key="2">
    <source>
        <dbReference type="ARBA" id="ARBA00007801"/>
    </source>
</evidence>
<keyword evidence="7" id="KW-1185">Reference proteome</keyword>
<comment type="caution">
    <text evidence="6">The sequence shown here is derived from an EMBL/GenBank/DDBJ whole genome shotgun (WGS) entry which is preliminary data.</text>
</comment>
<sequence>MRVLVVGGGPTGLTLGIELARRGVGVRVVDKATAYFDGSRGDSLQPRTLEVFDDLGVLDAVRAAGAPPAPLRAHIDGRFAGERWMTEPREPRPGVPYPNPWVLGQSQTEGILRARLLEFGVRVELGTALSGLEQDADGVTARLATGEVSRFDYLVGADGGASSVRKAIGVAFPGTTDETFRVLVGDVTAPGLDPACGHWFAAADHPMAGVALTPLPGTGQFQFIAPLGEGDDASLETMQAALDRFSAGIRLTGHGWSTVWRPNVRLAERYRDGRVFLAGDAAHVHPPTGGQGLNTGVQDAYNLGWKLAAETALDSYETERRAVAARVLGVSTDLLDKYVEGAVDAHKRGEEGFGLDITYRSPDATGALVSGDRAPDAPLRDADGKHVRLFDLFRGPHFTRLVFGAPAPDEEHAYAVLRPGEEPDGGWLDGGWPDGGRPGRGRYVIDAEGHAFTGYAAAPGDTFLIRPDGYLA</sequence>